<organism evidence="1 2">
    <name type="scientific">Steinernema carpocapsae</name>
    <name type="common">Entomopathogenic nematode</name>
    <dbReference type="NCBI Taxonomy" id="34508"/>
    <lineage>
        <taxon>Eukaryota</taxon>
        <taxon>Metazoa</taxon>
        <taxon>Ecdysozoa</taxon>
        <taxon>Nematoda</taxon>
        <taxon>Chromadorea</taxon>
        <taxon>Rhabditida</taxon>
        <taxon>Tylenchina</taxon>
        <taxon>Panagrolaimomorpha</taxon>
        <taxon>Strongyloidoidea</taxon>
        <taxon>Steinernematidae</taxon>
        <taxon>Steinernema</taxon>
    </lineage>
</organism>
<dbReference type="AlphaFoldDB" id="A0A4U8V2I0"/>
<dbReference type="EMBL" id="CM016762">
    <property type="protein sequence ID" value="TMS39595.1"/>
    <property type="molecule type" value="Genomic_DNA"/>
</dbReference>
<gene>
    <name evidence="1" type="ORF">L596_006093</name>
</gene>
<protein>
    <submittedName>
        <fullName evidence="1">Uncharacterized protein</fullName>
    </submittedName>
</protein>
<evidence type="ECO:0000313" key="1">
    <source>
        <dbReference type="EMBL" id="TMS39595.1"/>
    </source>
</evidence>
<keyword evidence="2" id="KW-1185">Reference proteome</keyword>
<proteinExistence type="predicted"/>
<dbReference type="EMBL" id="AZBU02000001">
    <property type="protein sequence ID" value="TMS39595.1"/>
    <property type="molecule type" value="Genomic_DNA"/>
</dbReference>
<reference evidence="1 2" key="1">
    <citation type="journal article" date="2015" name="Genome Biol.">
        <title>Comparative genomics of Steinernema reveals deeply conserved gene regulatory networks.</title>
        <authorList>
            <person name="Dillman A.R."/>
            <person name="Macchietto M."/>
            <person name="Porter C.F."/>
            <person name="Rogers A."/>
            <person name="Williams B."/>
            <person name="Antoshechkin I."/>
            <person name="Lee M.M."/>
            <person name="Goodwin Z."/>
            <person name="Lu X."/>
            <person name="Lewis E.E."/>
            <person name="Goodrich-Blair H."/>
            <person name="Stock S.P."/>
            <person name="Adams B.J."/>
            <person name="Sternberg P.W."/>
            <person name="Mortazavi A."/>
        </authorList>
    </citation>
    <scope>NUCLEOTIDE SEQUENCE [LARGE SCALE GENOMIC DNA]</scope>
    <source>
        <strain evidence="1 2">ALL</strain>
    </source>
</reference>
<reference evidence="1 2" key="2">
    <citation type="journal article" date="2019" name="G3 (Bethesda)">
        <title>Hybrid Assembly of the Genome of the Entomopathogenic Nematode Steinernema carpocapsae Identifies the X-Chromosome.</title>
        <authorList>
            <person name="Serra L."/>
            <person name="Macchietto M."/>
            <person name="Macias-Munoz A."/>
            <person name="McGill C.J."/>
            <person name="Rodriguez I.M."/>
            <person name="Rodriguez B."/>
            <person name="Murad R."/>
            <person name="Mortazavi A."/>
        </authorList>
    </citation>
    <scope>NUCLEOTIDE SEQUENCE [LARGE SCALE GENOMIC DNA]</scope>
    <source>
        <strain evidence="1 2">ALL</strain>
    </source>
</reference>
<dbReference type="Proteomes" id="UP000298663">
    <property type="component" value="Chromosome X"/>
</dbReference>
<evidence type="ECO:0000313" key="2">
    <source>
        <dbReference type="Proteomes" id="UP000298663"/>
    </source>
</evidence>
<sequence>MYFNFISTKEEQSKRVRNAFLPRRSATQRFKETPQLTVCFPGRSAACPQQPGFVRDDFGRWFENLAVTSTARGLEMGDSTRAFRRRLRRQCLLAAIRHCGRRRFSGGGGSGAVEARPGLTGAQERSIQYAATPTHLSRGSLRMLTLAVASTPSCLNRVAMLSS</sequence>
<comment type="caution">
    <text evidence="1">The sequence shown here is derived from an EMBL/GenBank/DDBJ whole genome shotgun (WGS) entry which is preliminary data.</text>
</comment>
<accession>A0A4U8V2I0</accession>
<name>A0A4U8V2I0_STECR</name>